<evidence type="ECO:0000256" key="1">
    <source>
        <dbReference type="SAM" id="MobiDB-lite"/>
    </source>
</evidence>
<evidence type="ECO:0000313" key="3">
    <source>
        <dbReference type="Proteomes" id="UP001597389"/>
    </source>
</evidence>
<feature type="compositionally biased region" description="Polar residues" evidence="1">
    <location>
        <begin position="59"/>
        <end position="71"/>
    </location>
</feature>
<organism evidence="2 3">
    <name type="scientific">Rubritalea tangerina</name>
    <dbReference type="NCBI Taxonomy" id="430798"/>
    <lineage>
        <taxon>Bacteria</taxon>
        <taxon>Pseudomonadati</taxon>
        <taxon>Verrucomicrobiota</taxon>
        <taxon>Verrucomicrobiia</taxon>
        <taxon>Verrucomicrobiales</taxon>
        <taxon>Rubritaleaceae</taxon>
        <taxon>Rubritalea</taxon>
    </lineage>
</organism>
<dbReference type="Proteomes" id="UP001597389">
    <property type="component" value="Unassembled WGS sequence"/>
</dbReference>
<protein>
    <submittedName>
        <fullName evidence="2">Uncharacterized protein</fullName>
    </submittedName>
</protein>
<reference evidence="3" key="1">
    <citation type="journal article" date="2019" name="Int. J. Syst. Evol. Microbiol.">
        <title>The Global Catalogue of Microorganisms (GCM) 10K type strain sequencing project: providing services to taxonomists for standard genome sequencing and annotation.</title>
        <authorList>
            <consortium name="The Broad Institute Genomics Platform"/>
            <consortium name="The Broad Institute Genome Sequencing Center for Infectious Disease"/>
            <person name="Wu L."/>
            <person name="Ma J."/>
        </authorList>
    </citation>
    <scope>NUCLEOTIDE SEQUENCE [LARGE SCALE GENOMIC DNA]</scope>
    <source>
        <strain evidence="3">CCUG 57942</strain>
    </source>
</reference>
<dbReference type="RefSeq" id="WP_377086954.1">
    <property type="nucleotide sequence ID" value="NZ_JBHSJL010000014.1"/>
</dbReference>
<feature type="region of interest" description="Disordered" evidence="1">
    <location>
        <begin position="1"/>
        <end position="71"/>
    </location>
</feature>
<evidence type="ECO:0000313" key="2">
    <source>
        <dbReference type="EMBL" id="MFD2160196.1"/>
    </source>
</evidence>
<gene>
    <name evidence="2" type="ORF">ACFSW8_14935</name>
</gene>
<keyword evidence="3" id="KW-1185">Reference proteome</keyword>
<accession>A0ABW4ZDW1</accession>
<dbReference type="EMBL" id="JBHUJB010000073">
    <property type="protein sequence ID" value="MFD2160196.1"/>
    <property type="molecule type" value="Genomic_DNA"/>
</dbReference>
<proteinExistence type="predicted"/>
<name>A0ABW4ZDW1_9BACT</name>
<comment type="caution">
    <text evidence="2">The sequence shown here is derived from an EMBL/GenBank/DDBJ whole genome shotgun (WGS) entry which is preliminary data.</text>
</comment>
<sequence length="224" mass="24086">MNLTDSKKSDPTSKSNISSTAYPTHPTPSAPAKVIPSGTLTSGKIKRGPNKQLLFPTPATHTPQPNSFHTKPIFLTTNTLTGPLSTNRFTLSATEITIDQNSLAQFLKAKTSAVKIPLSESRSATVLVDQIRSRGDHTHTIVGKVLHSPGSQVILTFHEEVVSGSVAYDSSNEHFEFANAGNGNMVVRQLDPNAFTEKCGQPDDHIKLQPQQPTAQAYNTASLS</sequence>
<feature type="compositionally biased region" description="Basic and acidic residues" evidence="1">
    <location>
        <begin position="1"/>
        <end position="11"/>
    </location>
</feature>